<dbReference type="PANTHER" id="PTHR36757:SF1">
    <property type="entry name" value="GENOME ASSEMBLY, CHROMOSOME: A04"/>
    <property type="match status" value="1"/>
</dbReference>
<evidence type="ECO:0000313" key="3">
    <source>
        <dbReference type="Proteomes" id="UP001345219"/>
    </source>
</evidence>
<feature type="compositionally biased region" description="Low complexity" evidence="1">
    <location>
        <begin position="245"/>
        <end position="259"/>
    </location>
</feature>
<protein>
    <submittedName>
        <fullName evidence="2">Uncharacterized protein</fullName>
    </submittedName>
</protein>
<feature type="compositionally biased region" description="Basic and acidic residues" evidence="1">
    <location>
        <begin position="132"/>
        <end position="149"/>
    </location>
</feature>
<dbReference type="PANTHER" id="PTHR36757">
    <property type="entry name" value="BNAANNG22500D PROTEIN"/>
    <property type="match status" value="1"/>
</dbReference>
<evidence type="ECO:0000313" key="2">
    <source>
        <dbReference type="EMBL" id="KAK4776240.1"/>
    </source>
</evidence>
<feature type="compositionally biased region" description="Pro residues" evidence="1">
    <location>
        <begin position="210"/>
        <end position="224"/>
    </location>
</feature>
<gene>
    <name evidence="2" type="ORF">SAY87_024201</name>
</gene>
<dbReference type="EMBL" id="JAXIOK010000003">
    <property type="protein sequence ID" value="KAK4776240.1"/>
    <property type="molecule type" value="Genomic_DNA"/>
</dbReference>
<comment type="caution">
    <text evidence="2">The sequence shown here is derived from an EMBL/GenBank/DDBJ whole genome shotgun (WGS) entry which is preliminary data.</text>
</comment>
<evidence type="ECO:0000256" key="1">
    <source>
        <dbReference type="SAM" id="MobiDB-lite"/>
    </source>
</evidence>
<dbReference type="Proteomes" id="UP001345219">
    <property type="component" value="Chromosome 18"/>
</dbReference>
<reference evidence="2 3" key="1">
    <citation type="journal article" date="2023" name="Hortic Res">
        <title>Pangenome of water caltrop reveals structural variations and asymmetric subgenome divergence after allopolyploidization.</title>
        <authorList>
            <person name="Zhang X."/>
            <person name="Chen Y."/>
            <person name="Wang L."/>
            <person name="Yuan Y."/>
            <person name="Fang M."/>
            <person name="Shi L."/>
            <person name="Lu R."/>
            <person name="Comes H.P."/>
            <person name="Ma Y."/>
            <person name="Chen Y."/>
            <person name="Huang G."/>
            <person name="Zhou Y."/>
            <person name="Zheng Z."/>
            <person name="Qiu Y."/>
        </authorList>
    </citation>
    <scope>NUCLEOTIDE SEQUENCE [LARGE SCALE GENOMIC DNA]</scope>
    <source>
        <tissue evidence="2">Roots</tissue>
    </source>
</reference>
<organism evidence="2 3">
    <name type="scientific">Trapa incisa</name>
    <dbReference type="NCBI Taxonomy" id="236973"/>
    <lineage>
        <taxon>Eukaryota</taxon>
        <taxon>Viridiplantae</taxon>
        <taxon>Streptophyta</taxon>
        <taxon>Embryophyta</taxon>
        <taxon>Tracheophyta</taxon>
        <taxon>Spermatophyta</taxon>
        <taxon>Magnoliopsida</taxon>
        <taxon>eudicotyledons</taxon>
        <taxon>Gunneridae</taxon>
        <taxon>Pentapetalae</taxon>
        <taxon>rosids</taxon>
        <taxon>malvids</taxon>
        <taxon>Myrtales</taxon>
        <taxon>Lythraceae</taxon>
        <taxon>Trapa</taxon>
    </lineage>
</organism>
<name>A0AAN7QUE9_9MYRT</name>
<keyword evidence="3" id="KW-1185">Reference proteome</keyword>
<feature type="compositionally biased region" description="Low complexity" evidence="1">
    <location>
        <begin position="86"/>
        <end position="100"/>
    </location>
</feature>
<sequence>MEILTESSSISPRISFSYDLSLCDTVPVEEHPRCHFLSGSSSGLNSGFEFDLSATGKSFLNHESCSADELFSGGKIIPTEVKKKATPSSNSYPYSTTTEKGGVGGGEQEQRKDPQQCLAVPPHLRFQSGKSQSKEECEKPRNAASEDQKQTSNSKMSFWRFKRSSSLNGGNGYGRKLCPLQLLSRSNSTGSASGLPLTKETSSSSEKCHPPPPPLPPQPVPVPVPARLSNGYHQNQRQRPPLRRSGAASSTYGNSSSSSMKVNTALNVHSGNLFGLGSVIFNVKDKNRRK</sequence>
<proteinExistence type="predicted"/>
<feature type="region of interest" description="Disordered" evidence="1">
    <location>
        <begin position="82"/>
        <end position="158"/>
    </location>
</feature>
<feature type="region of interest" description="Disordered" evidence="1">
    <location>
        <begin position="185"/>
        <end position="259"/>
    </location>
</feature>
<dbReference type="AlphaFoldDB" id="A0AAN7QUE9"/>
<accession>A0AAN7QUE9</accession>